<accession>G4TDC2</accession>
<proteinExistence type="predicted"/>
<name>G4TDC2_SERID</name>
<dbReference type="Proteomes" id="UP000007148">
    <property type="component" value="Unassembled WGS sequence"/>
</dbReference>
<dbReference type="EMBL" id="CAFZ01000052">
    <property type="protein sequence ID" value="CCA69316.1"/>
    <property type="molecule type" value="Genomic_DNA"/>
</dbReference>
<dbReference type="OrthoDB" id="3135357at2759"/>
<evidence type="ECO:0000313" key="1">
    <source>
        <dbReference type="EMBL" id="CCA69316.1"/>
    </source>
</evidence>
<keyword evidence="2" id="KW-1185">Reference proteome</keyword>
<dbReference type="AlphaFoldDB" id="G4TDC2"/>
<sequence length="429" mass="49741">MVSRSALVVSKFDLRHLKLGMIHLPVEIWRYILLYAIDAPKILHIDPIPKGNLIEEAPYWASERTRNALRRVCSSWNRFLAIHSHRYIRISDFFHHMVPAASLPNATRIRIDECYCSKCSPFTSDRFELASIFENCVKSAHTLTGPIPWRVRIIDVEKHGYLDILALEPSRISNLRALLYWRGGNLPDIIFSASPPLSILRMRESDLAKMKQLDLSKISTLDIFGIQRTNLGVVHFPSLTHVSLDMSYVSRTHRNRVEQVLEWLQVYGRRLETFYWIDHVSEITDSEVDKVWSLCPQLQRIHLPLKATWPPPPSAHTLQQLRVYLFERLLSDEDYRSPAPCPACNYTHVDVVQFSHHLPQIAASGVGRIEIMTLVWHKWFDNTNAHIFCFWTQAKSYAIEVVDVSGMTFEQALVAYLEECKRRSVCKRV</sequence>
<dbReference type="InParanoid" id="G4TDC2"/>
<evidence type="ECO:0000313" key="2">
    <source>
        <dbReference type="Proteomes" id="UP000007148"/>
    </source>
</evidence>
<protein>
    <submittedName>
        <fullName evidence="1">Uncharacterized protein</fullName>
    </submittedName>
</protein>
<reference evidence="1 2" key="1">
    <citation type="journal article" date="2011" name="PLoS Pathog.">
        <title>Endophytic Life Strategies Decoded by Genome and Transcriptome Analyses of the Mutualistic Root Symbiont Piriformospora indica.</title>
        <authorList>
            <person name="Zuccaro A."/>
            <person name="Lahrmann U."/>
            <person name="Guldener U."/>
            <person name="Langen G."/>
            <person name="Pfiffi S."/>
            <person name="Biedenkopf D."/>
            <person name="Wong P."/>
            <person name="Samans B."/>
            <person name="Grimm C."/>
            <person name="Basiewicz M."/>
            <person name="Murat C."/>
            <person name="Martin F."/>
            <person name="Kogel K.H."/>
        </authorList>
    </citation>
    <scope>NUCLEOTIDE SEQUENCE [LARGE SCALE GENOMIC DNA]</scope>
    <source>
        <strain evidence="1 2">DSM 11827</strain>
    </source>
</reference>
<organism evidence="1 2">
    <name type="scientific">Serendipita indica (strain DSM 11827)</name>
    <name type="common">Root endophyte fungus</name>
    <name type="synonym">Piriformospora indica</name>
    <dbReference type="NCBI Taxonomy" id="1109443"/>
    <lineage>
        <taxon>Eukaryota</taxon>
        <taxon>Fungi</taxon>
        <taxon>Dikarya</taxon>
        <taxon>Basidiomycota</taxon>
        <taxon>Agaricomycotina</taxon>
        <taxon>Agaricomycetes</taxon>
        <taxon>Sebacinales</taxon>
        <taxon>Serendipitaceae</taxon>
        <taxon>Serendipita</taxon>
    </lineage>
</organism>
<gene>
    <name evidence="1" type="ORF">PIIN_03215</name>
</gene>
<dbReference type="HOGENOM" id="CLU_055669_0_0_1"/>